<dbReference type="InterPro" id="IPR000182">
    <property type="entry name" value="GNAT_dom"/>
</dbReference>
<dbReference type="AlphaFoldDB" id="A0A1I1JFS4"/>
<dbReference type="Pfam" id="PF13508">
    <property type="entry name" value="Acetyltransf_7"/>
    <property type="match status" value="1"/>
</dbReference>
<dbReference type="SUPFAM" id="SSF55729">
    <property type="entry name" value="Acyl-CoA N-acyltransferases (Nat)"/>
    <property type="match status" value="1"/>
</dbReference>
<dbReference type="Pfam" id="PF18014">
    <property type="entry name" value="Acetyltransf_18"/>
    <property type="match status" value="1"/>
</dbReference>
<evidence type="ECO:0000259" key="1">
    <source>
        <dbReference type="PROSITE" id="PS51186"/>
    </source>
</evidence>
<keyword evidence="2" id="KW-0808">Transferase</keyword>
<accession>A0A1I1JFS4</accession>
<feature type="domain" description="N-acetyltransferase" evidence="1">
    <location>
        <begin position="15"/>
        <end position="150"/>
    </location>
</feature>
<dbReference type="InterPro" id="IPR016181">
    <property type="entry name" value="Acyl_CoA_acyltransferase"/>
</dbReference>
<name>A0A1I1JFS4_9GAMM</name>
<keyword evidence="3" id="KW-1185">Reference proteome</keyword>
<dbReference type="PANTHER" id="PTHR47237">
    <property type="entry name" value="SLL0310 PROTEIN"/>
    <property type="match status" value="1"/>
</dbReference>
<organism evidence="2 3">
    <name type="scientific">Kushneria avicenniae</name>
    <dbReference type="NCBI Taxonomy" id="402385"/>
    <lineage>
        <taxon>Bacteria</taxon>
        <taxon>Pseudomonadati</taxon>
        <taxon>Pseudomonadota</taxon>
        <taxon>Gammaproteobacteria</taxon>
        <taxon>Oceanospirillales</taxon>
        <taxon>Halomonadaceae</taxon>
        <taxon>Kushneria</taxon>
    </lineage>
</organism>
<dbReference type="PANTHER" id="PTHR47237:SF2">
    <property type="entry name" value="BLL4206 PROTEIN"/>
    <property type="match status" value="1"/>
</dbReference>
<protein>
    <submittedName>
        <fullName evidence="2">Acetyltransferase (GNAT) domain-containing protein</fullName>
    </submittedName>
</protein>
<gene>
    <name evidence="2" type="ORF">SAMN05421848_1535</name>
</gene>
<dbReference type="Gene3D" id="3.40.630.90">
    <property type="match status" value="1"/>
</dbReference>
<dbReference type="STRING" id="402385.SAMN05421848_1535"/>
<dbReference type="Proteomes" id="UP000199046">
    <property type="component" value="Unassembled WGS sequence"/>
</dbReference>
<proteinExistence type="predicted"/>
<dbReference type="Gene3D" id="3.40.630.30">
    <property type="match status" value="1"/>
</dbReference>
<dbReference type="InterPro" id="IPR041496">
    <property type="entry name" value="YitH/HolE_GNAT"/>
</dbReference>
<evidence type="ECO:0000313" key="2">
    <source>
        <dbReference type="EMBL" id="SFC47407.1"/>
    </source>
</evidence>
<sequence>MTSSSSLHPADTSELCWRPLHDTDLARAHALSRQLGWPHRPEDWTMALELGHGTALEDAEGALIGTGFCLPQGRTATLGLVIISGDWQGKGLGRLMMNRLMALAGYRTQLLVATVAGAPLYQKLGFTPCNTVCQYQGTVAPIVPTGATVDGLRPLAAHDLDAALALSSDNPVHAAAVRQATDGAVIERDGQLVGLALRRPFGRGEQIGPVMAETPEQARTLVTSLLARAEGAFMRLDLVDPKDDDWLSAAGLACVDRVVRMRRGPKVEEGPLVRFGLITQAMG</sequence>
<dbReference type="PROSITE" id="PS51186">
    <property type="entry name" value="GNAT"/>
    <property type="match status" value="1"/>
</dbReference>
<dbReference type="RefSeq" id="WP_175489634.1">
    <property type="nucleotide sequence ID" value="NZ_FOLY01000003.1"/>
</dbReference>
<reference evidence="3" key="1">
    <citation type="submission" date="2016-10" db="EMBL/GenBank/DDBJ databases">
        <authorList>
            <person name="Varghese N."/>
            <person name="Submissions S."/>
        </authorList>
    </citation>
    <scope>NUCLEOTIDE SEQUENCE [LARGE SCALE GENOMIC DNA]</scope>
    <source>
        <strain evidence="3">DSM 23439</strain>
    </source>
</reference>
<dbReference type="EMBL" id="FOLY01000003">
    <property type="protein sequence ID" value="SFC47407.1"/>
    <property type="molecule type" value="Genomic_DNA"/>
</dbReference>
<dbReference type="InterPro" id="IPR052729">
    <property type="entry name" value="Acyl/Acetyltrans_Enzymes"/>
</dbReference>
<dbReference type="GO" id="GO:0016747">
    <property type="term" value="F:acyltransferase activity, transferring groups other than amino-acyl groups"/>
    <property type="evidence" value="ECO:0007669"/>
    <property type="project" value="InterPro"/>
</dbReference>
<dbReference type="CDD" id="cd04301">
    <property type="entry name" value="NAT_SF"/>
    <property type="match status" value="1"/>
</dbReference>
<evidence type="ECO:0000313" key="3">
    <source>
        <dbReference type="Proteomes" id="UP000199046"/>
    </source>
</evidence>